<sequence length="82" mass="9158">MMKLLLMLVLLAVVFYMLGARRGRPDEPEARSKPQPPAPPKEMLRCAECGMHLPADEALPGRGGVFCGAEHRNRFEARQGQR</sequence>
<comment type="caution">
    <text evidence="2">The sequence shown here is derived from an EMBL/GenBank/DDBJ whole genome shotgun (WGS) entry which is preliminary data.</text>
</comment>
<dbReference type="EMBL" id="JBIGIC010000005">
    <property type="protein sequence ID" value="MFG6487582.1"/>
    <property type="molecule type" value="Genomic_DNA"/>
</dbReference>
<keyword evidence="3" id="KW-1185">Reference proteome</keyword>
<evidence type="ECO:0000313" key="2">
    <source>
        <dbReference type="EMBL" id="MFG6487582.1"/>
    </source>
</evidence>
<proteinExistence type="predicted"/>
<organism evidence="2 3">
    <name type="scientific">Pelomonas candidula</name>
    <dbReference type="NCBI Taxonomy" id="3299025"/>
    <lineage>
        <taxon>Bacteria</taxon>
        <taxon>Pseudomonadati</taxon>
        <taxon>Pseudomonadota</taxon>
        <taxon>Betaproteobacteria</taxon>
        <taxon>Burkholderiales</taxon>
        <taxon>Sphaerotilaceae</taxon>
        <taxon>Roseateles</taxon>
    </lineage>
</organism>
<feature type="compositionally biased region" description="Basic and acidic residues" evidence="1">
    <location>
        <begin position="23"/>
        <end position="32"/>
    </location>
</feature>
<evidence type="ECO:0000256" key="1">
    <source>
        <dbReference type="SAM" id="MobiDB-lite"/>
    </source>
</evidence>
<dbReference type="Proteomes" id="UP001606134">
    <property type="component" value="Unassembled WGS sequence"/>
</dbReference>
<name>A0ABW7HDN0_9BURK</name>
<feature type="region of interest" description="Disordered" evidence="1">
    <location>
        <begin position="23"/>
        <end position="43"/>
    </location>
</feature>
<gene>
    <name evidence="2" type="ORF">ACG04R_12940</name>
</gene>
<dbReference type="NCBIfam" id="NF041023">
    <property type="entry name" value="PP0621_fam"/>
    <property type="match status" value="1"/>
</dbReference>
<dbReference type="InterPro" id="IPR049708">
    <property type="entry name" value="PP0621-like"/>
</dbReference>
<accession>A0ABW7HDN0</accession>
<protein>
    <submittedName>
        <fullName evidence="2">PP0621 family protein</fullName>
    </submittedName>
</protein>
<dbReference type="RefSeq" id="WP_394410727.1">
    <property type="nucleotide sequence ID" value="NZ_JBIGIC010000005.1"/>
</dbReference>
<reference evidence="2 3" key="1">
    <citation type="submission" date="2024-08" db="EMBL/GenBank/DDBJ databases">
        <authorList>
            <person name="Lu H."/>
        </authorList>
    </citation>
    <scope>NUCLEOTIDE SEQUENCE [LARGE SCALE GENOMIC DNA]</scope>
    <source>
        <strain evidence="2 3">BYS78W</strain>
    </source>
</reference>
<evidence type="ECO:0000313" key="3">
    <source>
        <dbReference type="Proteomes" id="UP001606134"/>
    </source>
</evidence>